<evidence type="ECO:0000313" key="1">
    <source>
        <dbReference type="EMBL" id="KRY09403.1"/>
    </source>
</evidence>
<organism evidence="1 2">
    <name type="scientific">Trichinella patagoniensis</name>
    <dbReference type="NCBI Taxonomy" id="990121"/>
    <lineage>
        <taxon>Eukaryota</taxon>
        <taxon>Metazoa</taxon>
        <taxon>Ecdysozoa</taxon>
        <taxon>Nematoda</taxon>
        <taxon>Enoplea</taxon>
        <taxon>Dorylaimia</taxon>
        <taxon>Trichinellida</taxon>
        <taxon>Trichinellidae</taxon>
        <taxon>Trichinella</taxon>
    </lineage>
</organism>
<dbReference type="OrthoDB" id="5930953at2759"/>
<protein>
    <submittedName>
        <fullName evidence="1">Uncharacterized protein</fullName>
    </submittedName>
</protein>
<reference evidence="1 2" key="1">
    <citation type="submission" date="2015-01" db="EMBL/GenBank/DDBJ databases">
        <title>Evolution of Trichinella species and genotypes.</title>
        <authorList>
            <person name="Korhonen P.K."/>
            <person name="Edoardo P."/>
            <person name="Giuseppe L.R."/>
            <person name="Gasser R.B."/>
        </authorList>
    </citation>
    <scope>NUCLEOTIDE SEQUENCE [LARGE SCALE GENOMIC DNA]</scope>
    <source>
        <strain evidence="1">ISS2496</strain>
    </source>
</reference>
<keyword evidence="2" id="KW-1185">Reference proteome</keyword>
<proteinExistence type="predicted"/>
<accession>A0A0V0ZAL2</accession>
<dbReference type="AlphaFoldDB" id="A0A0V0ZAL2"/>
<dbReference type="Proteomes" id="UP000054783">
    <property type="component" value="Unassembled WGS sequence"/>
</dbReference>
<sequence>MLSQSILGSTGISLGACSLQVLTTRTCRRLCPLRRERFPGTFSECPLASRFGTAESGLRLPINPVGVSIQHPAGRSGKCPETVRANSALDFTGAPLLIHSMMRQVPGTSQRSSIRSFLRPTVV</sequence>
<evidence type="ECO:0000313" key="2">
    <source>
        <dbReference type="Proteomes" id="UP000054783"/>
    </source>
</evidence>
<comment type="caution">
    <text evidence="1">The sequence shown here is derived from an EMBL/GenBank/DDBJ whole genome shotgun (WGS) entry which is preliminary data.</text>
</comment>
<gene>
    <name evidence="1" type="ORF">T12_9160</name>
</gene>
<dbReference type="EMBL" id="JYDQ01000275">
    <property type="protein sequence ID" value="KRY09403.1"/>
    <property type="molecule type" value="Genomic_DNA"/>
</dbReference>
<name>A0A0V0ZAL2_9BILA</name>